<organism evidence="1 2">
    <name type="scientific">Alistipes inops</name>
    <dbReference type="NCBI Taxonomy" id="1501391"/>
    <lineage>
        <taxon>Bacteria</taxon>
        <taxon>Pseudomonadati</taxon>
        <taxon>Bacteroidota</taxon>
        <taxon>Bacteroidia</taxon>
        <taxon>Bacteroidales</taxon>
        <taxon>Rikenellaceae</taxon>
        <taxon>Alistipes</taxon>
    </lineage>
</organism>
<gene>
    <name evidence="1" type="ORF">LG35_09950</name>
</gene>
<proteinExistence type="predicted"/>
<dbReference type="RefSeq" id="WP_035474423.1">
    <property type="nucleotide sequence ID" value="NZ_JRGF01000023.1"/>
</dbReference>
<protein>
    <submittedName>
        <fullName evidence="1">Uncharacterized protein</fullName>
    </submittedName>
</protein>
<dbReference type="Proteomes" id="UP000030889">
    <property type="component" value="Unassembled WGS sequence"/>
</dbReference>
<accession>A0ABR4YGV4</accession>
<evidence type="ECO:0000313" key="2">
    <source>
        <dbReference type="Proteomes" id="UP000030889"/>
    </source>
</evidence>
<sequence>MKNNRLLTALRYVGDPSRDGAAQYLIATASAQEVTQAYDVFVTTLEESYDGQPIHRFLSELCHARVELQSLQQTDFFKV</sequence>
<dbReference type="EMBL" id="JRGF01000023">
    <property type="protein sequence ID" value="KHE40395.1"/>
    <property type="molecule type" value="Genomic_DNA"/>
</dbReference>
<keyword evidence="2" id="KW-1185">Reference proteome</keyword>
<reference evidence="1 2" key="1">
    <citation type="submission" date="2014-09" db="EMBL/GenBank/DDBJ databases">
        <title>Alistipes sp. 627, sp. nov., a novel member of the family Rikenellaceae isolated from human faeces.</title>
        <authorList>
            <person name="Shkoporov A.N."/>
            <person name="Chaplin A.V."/>
            <person name="Motuzova O.V."/>
            <person name="Kafarskaia L.I."/>
            <person name="Khokhlova E.V."/>
            <person name="Efimov B.A."/>
        </authorList>
    </citation>
    <scope>NUCLEOTIDE SEQUENCE [LARGE SCALE GENOMIC DNA]</scope>
    <source>
        <strain evidence="1 2">627</strain>
    </source>
</reference>
<evidence type="ECO:0000313" key="1">
    <source>
        <dbReference type="EMBL" id="KHE40395.1"/>
    </source>
</evidence>
<name>A0ABR4YGV4_9BACT</name>
<comment type="caution">
    <text evidence="1">The sequence shown here is derived from an EMBL/GenBank/DDBJ whole genome shotgun (WGS) entry which is preliminary data.</text>
</comment>